<evidence type="ECO:0000313" key="1">
    <source>
        <dbReference type="EMBL" id="MFC4766958.1"/>
    </source>
</evidence>
<reference evidence="2" key="1">
    <citation type="journal article" date="2019" name="Int. J. Syst. Evol. Microbiol.">
        <title>The Global Catalogue of Microorganisms (GCM) 10K type strain sequencing project: providing services to taxonomists for standard genome sequencing and annotation.</title>
        <authorList>
            <consortium name="The Broad Institute Genomics Platform"/>
            <consortium name="The Broad Institute Genome Sequencing Center for Infectious Disease"/>
            <person name="Wu L."/>
            <person name="Ma J."/>
        </authorList>
    </citation>
    <scope>NUCLEOTIDE SEQUENCE [LARGE SCALE GENOMIC DNA]</scope>
    <source>
        <strain evidence="2">WYCCWR 12678</strain>
    </source>
</reference>
<dbReference type="EMBL" id="JBHSHC010000035">
    <property type="protein sequence ID" value="MFC4766958.1"/>
    <property type="molecule type" value="Genomic_DNA"/>
</dbReference>
<keyword evidence="2" id="KW-1185">Reference proteome</keyword>
<protein>
    <submittedName>
        <fullName evidence="1">Uncharacterized protein</fullName>
    </submittedName>
</protein>
<organism evidence="1 2">
    <name type="scientific">Effusibacillus consociatus</name>
    <dbReference type="NCBI Taxonomy" id="1117041"/>
    <lineage>
        <taxon>Bacteria</taxon>
        <taxon>Bacillati</taxon>
        <taxon>Bacillota</taxon>
        <taxon>Bacilli</taxon>
        <taxon>Bacillales</taxon>
        <taxon>Alicyclobacillaceae</taxon>
        <taxon>Effusibacillus</taxon>
    </lineage>
</organism>
<dbReference type="RefSeq" id="WP_380024851.1">
    <property type="nucleotide sequence ID" value="NZ_JBHSHC010000035.1"/>
</dbReference>
<sequence length="58" mass="6693">MADLDVKALAEDPDVIRLIRASREDRKAGRTYSGEAGLEFLRQQIQEFEHERQSNLYG</sequence>
<dbReference type="Proteomes" id="UP001596002">
    <property type="component" value="Unassembled WGS sequence"/>
</dbReference>
<evidence type="ECO:0000313" key="2">
    <source>
        <dbReference type="Proteomes" id="UP001596002"/>
    </source>
</evidence>
<accession>A0ABV9PZ27</accession>
<gene>
    <name evidence="1" type="ORF">ACFO8Q_06190</name>
</gene>
<proteinExistence type="predicted"/>
<comment type="caution">
    <text evidence="1">The sequence shown here is derived from an EMBL/GenBank/DDBJ whole genome shotgun (WGS) entry which is preliminary data.</text>
</comment>
<name>A0ABV9PZ27_9BACL</name>